<evidence type="ECO:0000313" key="5">
    <source>
        <dbReference type="EMBL" id="KAI7838558.1"/>
    </source>
</evidence>
<sequence>MGGPVAHPGDRQQLPLGLGQLAEALDGNRRQLQRNLAAAAARLPFASVAASGRQPTQQQQAKQGWGLFGGSPAAAAPPASIATAATAAAGGPELVCIEFTRDRRRVYRRQPGAAADGSPASRQPEPAGGKGRRHGKDVRSRGKDGSRKRSTEGGWEITDDAVRGRQRLGDLVSDYLLPQGYPHSVCPEYSSYMFWRGVQYFFGGAMSVFTTKSLLASLGVSNKRTGEAAAAINWVVKDGAGRLGRFLFARWGRELDCELKQFRLAGDALMESGAALELSTVLMPRWFLPLACTANLAKNLAAVAASSTRAPIYRTFAKQNNLADVTAKGESVANLADVVGTAAGIALAKFNLPVLPTFCILSLGYLYSSRRALLCMSHCFGCLSTHVLCLGCVLPLGYLYSSRREVDSVVLPYLNRARLSYAARAFLSTGEVPGLIEGNAGETLLLYIRSQPFLTHASAHPAGEVPGLVEGNAREPLMPWSDPHNGRVVLGATVEEACAGPGQLKEALSCFAGRQYALTYRPDSRKCYVLLKQGVSPQSVAQAALDAHCLLWMLDQQKAAGSSAATAPAAAAAAAPAAAAGSSRQRQSTKGSNGNGSSSSSNGGPLAQLHAATRSPGAASGSAEAAEAALRFVAGPGGRQLCQLFEKEATAGGWRMNMTMLNPKETRLVVS</sequence>
<gene>
    <name evidence="5" type="ORF">COHA_007632</name>
</gene>
<evidence type="ECO:0000259" key="4">
    <source>
        <dbReference type="Pfam" id="PF24160"/>
    </source>
</evidence>
<dbReference type="InterPro" id="IPR006968">
    <property type="entry name" value="RUS_fam"/>
</dbReference>
<dbReference type="PANTHER" id="PTHR12770">
    <property type="entry name" value="RUS1 FAMILY PROTEIN C16ORF58"/>
    <property type="match status" value="1"/>
</dbReference>
<dbReference type="Pfam" id="PF24160">
    <property type="entry name" value="UVB_sens_C"/>
    <property type="match status" value="1"/>
</dbReference>
<feature type="compositionally biased region" description="Polar residues" evidence="2">
    <location>
        <begin position="53"/>
        <end position="62"/>
    </location>
</feature>
<feature type="region of interest" description="Disordered" evidence="2">
    <location>
        <begin position="50"/>
        <end position="76"/>
    </location>
</feature>
<dbReference type="Proteomes" id="UP001205105">
    <property type="component" value="Unassembled WGS sequence"/>
</dbReference>
<dbReference type="AlphaFoldDB" id="A0AAD5DLG5"/>
<evidence type="ECO:0000259" key="3">
    <source>
        <dbReference type="Pfam" id="PF04884"/>
    </source>
</evidence>
<name>A0AAD5DLG5_9CHLO</name>
<evidence type="ECO:0000256" key="1">
    <source>
        <dbReference type="ARBA" id="ARBA00007558"/>
    </source>
</evidence>
<accession>A0AAD5DLG5</accession>
<evidence type="ECO:0000313" key="6">
    <source>
        <dbReference type="Proteomes" id="UP001205105"/>
    </source>
</evidence>
<feature type="domain" description="Protein root UVB sensitive/RUS" evidence="3">
    <location>
        <begin position="165"/>
        <end position="375"/>
    </location>
</feature>
<feature type="domain" description="Root UVB sensitive protein C-terminal" evidence="4">
    <location>
        <begin position="468"/>
        <end position="563"/>
    </location>
</feature>
<feature type="compositionally biased region" description="Low complexity" evidence="2">
    <location>
        <begin position="578"/>
        <end position="604"/>
    </location>
</feature>
<feature type="region of interest" description="Disordered" evidence="2">
    <location>
        <begin position="578"/>
        <end position="620"/>
    </location>
</feature>
<keyword evidence="6" id="KW-1185">Reference proteome</keyword>
<reference evidence="5" key="1">
    <citation type="submission" date="2020-11" db="EMBL/GenBank/DDBJ databases">
        <title>Chlorella ohadii genome sequencing and assembly.</title>
        <authorList>
            <person name="Murik O."/>
            <person name="Treves H."/>
            <person name="Kedem I."/>
            <person name="Shotland Y."/>
            <person name="Kaplan A."/>
        </authorList>
    </citation>
    <scope>NUCLEOTIDE SEQUENCE</scope>
    <source>
        <strain evidence="5">1</strain>
    </source>
</reference>
<feature type="compositionally biased region" description="Basic and acidic residues" evidence="2">
    <location>
        <begin position="137"/>
        <end position="151"/>
    </location>
</feature>
<dbReference type="PANTHER" id="PTHR12770:SF20">
    <property type="entry name" value="PROTEIN ROOT UVB SENSITIVE 6"/>
    <property type="match status" value="1"/>
</dbReference>
<comment type="similarity">
    <text evidence="1">Belongs to the RUS1 family.</text>
</comment>
<dbReference type="EMBL" id="JADXDR010000123">
    <property type="protein sequence ID" value="KAI7838558.1"/>
    <property type="molecule type" value="Genomic_DNA"/>
</dbReference>
<organism evidence="5 6">
    <name type="scientific">Chlorella ohadii</name>
    <dbReference type="NCBI Taxonomy" id="2649997"/>
    <lineage>
        <taxon>Eukaryota</taxon>
        <taxon>Viridiplantae</taxon>
        <taxon>Chlorophyta</taxon>
        <taxon>core chlorophytes</taxon>
        <taxon>Trebouxiophyceae</taxon>
        <taxon>Chlorellales</taxon>
        <taxon>Chlorellaceae</taxon>
        <taxon>Chlorella clade</taxon>
        <taxon>Chlorella</taxon>
    </lineage>
</organism>
<dbReference type="InterPro" id="IPR054549">
    <property type="entry name" value="UVB_sens_RUS_dom"/>
</dbReference>
<proteinExistence type="inferred from homology"/>
<feature type="region of interest" description="Disordered" evidence="2">
    <location>
        <begin position="110"/>
        <end position="158"/>
    </location>
</feature>
<protein>
    <submittedName>
        <fullName evidence="5">Uncharacterized protein</fullName>
    </submittedName>
</protein>
<comment type="caution">
    <text evidence="5">The sequence shown here is derived from an EMBL/GenBank/DDBJ whole genome shotgun (WGS) entry which is preliminary data.</text>
</comment>
<dbReference type="Pfam" id="PF04884">
    <property type="entry name" value="UVB_sens_prot"/>
    <property type="match status" value="1"/>
</dbReference>
<evidence type="ECO:0000256" key="2">
    <source>
        <dbReference type="SAM" id="MobiDB-lite"/>
    </source>
</evidence>
<dbReference type="InterPro" id="IPR055412">
    <property type="entry name" value="UVB_sens_C"/>
</dbReference>